<dbReference type="Proteomes" id="UP000029661">
    <property type="component" value="Chromosome"/>
</dbReference>
<evidence type="ECO:0000313" key="2">
    <source>
        <dbReference type="EMBL" id="AIS32349.1"/>
    </source>
</evidence>
<keyword evidence="1" id="KW-1133">Transmembrane helix</keyword>
<gene>
    <name evidence="2" type="ORF">BRM9_1535</name>
    <name evidence="3" type="ORF">DSM1535_2239</name>
    <name evidence="5" type="ORF">ISP06_00345</name>
    <name evidence="4" type="ORF">MB9_0763</name>
</gene>
<evidence type="ECO:0000313" key="7">
    <source>
        <dbReference type="Proteomes" id="UP000062768"/>
    </source>
</evidence>
<evidence type="ECO:0000256" key="1">
    <source>
        <dbReference type="SAM" id="Phobius"/>
    </source>
</evidence>
<feature type="transmembrane region" description="Helical" evidence="1">
    <location>
        <begin position="127"/>
        <end position="146"/>
    </location>
</feature>
<dbReference type="KEGG" id="mfc:BRM9_1535"/>
<reference evidence="4" key="3">
    <citation type="submission" date="2014-09" db="EMBL/GenBank/DDBJ databases">
        <authorList>
            <person name="Bishop-Lilly K.A."/>
            <person name="Broomall S.M."/>
            <person name="Chain P.S."/>
            <person name="Chertkov O."/>
            <person name="Coyne S.R."/>
            <person name="Daligault H.E."/>
            <person name="Davenport K.W."/>
            <person name="Erkkila T."/>
            <person name="Frey K.G."/>
            <person name="Gibbons H.S."/>
            <person name="Gu W."/>
            <person name="Jaissle J."/>
            <person name="Johnson S.L."/>
            <person name="Koroleva G.I."/>
            <person name="Ladner J.T."/>
            <person name="Lo C.-C."/>
            <person name="Minogue T.D."/>
            <person name="Munk C."/>
            <person name="Palacios G.F."/>
            <person name="Redden C.L."/>
            <person name="Rosenzweig C.N."/>
            <person name="Scholz M.B."/>
            <person name="Teshima H."/>
            <person name="Xu Y."/>
        </authorList>
    </citation>
    <scope>NUCLEOTIDE SEQUENCE</scope>
    <source>
        <strain evidence="4">Mb9</strain>
    </source>
</reference>
<dbReference type="RefSeq" id="WP_048073572.1">
    <property type="nucleotide sequence ID" value="NZ_CP006933.1"/>
</dbReference>
<proteinExistence type="predicted"/>
<sequence length="198" mass="21611">MILEAVLYALSGFFMKFSDDALDMENNTRLGIIGGLICVAAIGYLSVNFADAATIFLAILLGTLLAGKVDKLGHLVTLAIFVGILFIFGIPEIGLAALIICTAAAWLDEVGNDRESLKGVKIVETFFQYRCVLKIAVLVLAVGGGLQMIYPHFQIPGVNLFQPVTFLYFILFDVAYEMAGLKFNRIYDGLKGLYRVRG</sequence>
<reference evidence="3" key="2">
    <citation type="submission" date="2014-08" db="EMBL/GenBank/DDBJ databases">
        <authorList>
            <person name="Wibberg D."/>
        </authorList>
    </citation>
    <scope>NUCLEOTIDE SEQUENCE</scope>
</reference>
<name>A0A089ZVF6_METFO</name>
<feature type="transmembrane region" description="Helical" evidence="1">
    <location>
        <begin position="33"/>
        <end position="66"/>
    </location>
</feature>
<feature type="transmembrane region" description="Helical" evidence="1">
    <location>
        <begin position="78"/>
        <end position="107"/>
    </location>
</feature>
<accession>A0A089ZVF6</accession>
<evidence type="ECO:0000313" key="5">
    <source>
        <dbReference type="EMBL" id="MBF4473908.1"/>
    </source>
</evidence>
<evidence type="ECO:0000313" key="6">
    <source>
        <dbReference type="Proteomes" id="UP000029661"/>
    </source>
</evidence>
<keyword evidence="1" id="KW-0812">Transmembrane</keyword>
<dbReference type="EMBL" id="JADIIL010000003">
    <property type="protein sequence ID" value="MBF4473908.1"/>
    <property type="molecule type" value="Genomic_DNA"/>
</dbReference>
<reference evidence="2" key="1">
    <citation type="submission" date="2013-12" db="EMBL/GenBank/DDBJ databases">
        <title>The complete genome sequence of Methanobacterium sp. BRM9.</title>
        <authorList>
            <consortium name="Pastoral Greenhouse Gas Research Consortium"/>
            <person name="Kelly W.J."/>
            <person name="Leahy S.C."/>
            <person name="Perry R."/>
            <person name="Li D."/>
            <person name="Altermann E."/>
            <person name="Lambie S.C."/>
            <person name="Attwood G.T."/>
        </authorList>
    </citation>
    <scope>NUCLEOTIDE SEQUENCE [LARGE SCALE GENOMIC DNA]</scope>
    <source>
        <strain evidence="2">BRM9</strain>
    </source>
</reference>
<keyword evidence="1" id="KW-0472">Membrane</keyword>
<dbReference type="Proteomes" id="UP000062768">
    <property type="component" value="Chromosome I"/>
</dbReference>
<reference evidence="5" key="4">
    <citation type="submission" date="2020-10" db="EMBL/GenBank/DDBJ databases">
        <title>Dehalococcoides mccartyi of a TCE/Cr reducing biochatode.</title>
        <authorList>
            <person name="Matturro B."/>
        </authorList>
    </citation>
    <scope>NUCLEOTIDE SEQUENCE</scope>
    <source>
        <strain evidence="5">Bin2</strain>
    </source>
</reference>
<dbReference type="STRING" id="2162.BRM9_1535"/>
<keyword evidence="7" id="KW-1185">Reference proteome</keyword>
<dbReference type="EMBL" id="LN515531">
    <property type="protein sequence ID" value="CEA14559.1"/>
    <property type="molecule type" value="Genomic_DNA"/>
</dbReference>
<dbReference type="GeneID" id="26739019"/>
<evidence type="ECO:0000313" key="4">
    <source>
        <dbReference type="EMBL" id="CEL24406.1"/>
    </source>
</evidence>
<dbReference type="KEGG" id="mfi:DSM1535_2239"/>
<organism evidence="2 6">
    <name type="scientific">Methanobacterium formicicum</name>
    <dbReference type="NCBI Taxonomy" id="2162"/>
    <lineage>
        <taxon>Archaea</taxon>
        <taxon>Methanobacteriati</taxon>
        <taxon>Methanobacteriota</taxon>
        <taxon>Methanomada group</taxon>
        <taxon>Methanobacteria</taxon>
        <taxon>Methanobacteriales</taxon>
        <taxon>Methanobacteriaceae</taxon>
        <taxon>Methanobacterium</taxon>
    </lineage>
</organism>
<dbReference type="Proteomes" id="UP000606900">
    <property type="component" value="Unassembled WGS sequence"/>
</dbReference>
<dbReference type="EMBL" id="CP006933">
    <property type="protein sequence ID" value="AIS32349.1"/>
    <property type="molecule type" value="Genomic_DNA"/>
</dbReference>
<dbReference type="EMBL" id="LN734822">
    <property type="protein sequence ID" value="CEL24406.1"/>
    <property type="molecule type" value="Genomic_DNA"/>
</dbReference>
<feature type="transmembrane region" description="Helical" evidence="1">
    <location>
        <begin position="158"/>
        <end position="176"/>
    </location>
</feature>
<dbReference type="OrthoDB" id="82045at2157"/>
<protein>
    <submittedName>
        <fullName evidence="2">Uncharacterized protein</fullName>
    </submittedName>
</protein>
<evidence type="ECO:0000313" key="3">
    <source>
        <dbReference type="EMBL" id="CEA14559.1"/>
    </source>
</evidence>
<dbReference type="AlphaFoldDB" id="A0A089ZVF6"/>